<dbReference type="OrthoDB" id="1080983at2"/>
<dbReference type="STRING" id="1122991.GCA_000613445_03229"/>
<keyword evidence="2" id="KW-1185">Reference proteome</keyword>
<gene>
    <name evidence="1" type="ORF">EJ73_00289</name>
</gene>
<evidence type="ECO:0000313" key="2">
    <source>
        <dbReference type="Proteomes" id="UP000248314"/>
    </source>
</evidence>
<dbReference type="RefSeq" id="WP_025815130.1">
    <property type="nucleotide sequence ID" value="NZ_BAIZ01000001.1"/>
</dbReference>
<name>A0A318I1H3_9BACT</name>
<dbReference type="Proteomes" id="UP000248314">
    <property type="component" value="Unassembled WGS sequence"/>
</dbReference>
<comment type="caution">
    <text evidence="1">The sequence shown here is derived from an EMBL/GenBank/DDBJ whole genome shotgun (WGS) entry which is preliminary data.</text>
</comment>
<dbReference type="EMBL" id="QJJX01000002">
    <property type="protein sequence ID" value="PXX24483.1"/>
    <property type="molecule type" value="Genomic_DNA"/>
</dbReference>
<organism evidence="1 2">
    <name type="scientific">Hoylesella shahii DSM 15611 = JCM 12083</name>
    <dbReference type="NCBI Taxonomy" id="1122991"/>
    <lineage>
        <taxon>Bacteria</taxon>
        <taxon>Pseudomonadati</taxon>
        <taxon>Bacteroidota</taxon>
        <taxon>Bacteroidia</taxon>
        <taxon>Bacteroidales</taxon>
        <taxon>Prevotellaceae</taxon>
        <taxon>Hoylesella</taxon>
    </lineage>
</organism>
<reference evidence="1 2" key="1">
    <citation type="submission" date="2018-05" db="EMBL/GenBank/DDBJ databases">
        <title>Genomic Encyclopedia of Type Strains, Phase I: the one thousand microbial genomes (KMG-I) project.</title>
        <authorList>
            <person name="Kyrpides N."/>
        </authorList>
    </citation>
    <scope>NUCLEOTIDE SEQUENCE [LARGE SCALE GENOMIC DNA]</scope>
    <source>
        <strain evidence="1 2">DSM 15611</strain>
    </source>
</reference>
<proteinExistence type="predicted"/>
<accession>A0A318I1H3</accession>
<protein>
    <submittedName>
        <fullName evidence="1">Uncharacterized protein</fullName>
    </submittedName>
</protein>
<evidence type="ECO:0000313" key="1">
    <source>
        <dbReference type="EMBL" id="PXX24483.1"/>
    </source>
</evidence>
<dbReference type="AlphaFoldDB" id="A0A318I1H3"/>
<sequence length="238" mass="27315">MNDKQDLIYTQKTLIHAFFDGFTNGIIDANKLNHNEQQTQIKAFLNVYDKISEHYAVVMLPILGIIHHDSLEQLQHQLDAVSRQADADVTHYFKVVCEKQGTYEAMVNDYKANFEALLKGTTLSTQHCVLSNKDKSAFYTMTNEEQNLRLLVRTVLRAYNCALQTKSSLQQFNQATIIRIVLDNADLMVNGKPTIAQFIDECTDIHELYIALLHTTERYNVVQEELQLEMERLITGSN</sequence>